<evidence type="ECO:0000313" key="3">
    <source>
        <dbReference type="EMBL" id="MEQ1404458.1"/>
    </source>
</evidence>
<protein>
    <submittedName>
        <fullName evidence="3">DUF459 domain-containing protein</fullName>
    </submittedName>
</protein>
<evidence type="ECO:0000256" key="1">
    <source>
        <dbReference type="SAM" id="MobiDB-lite"/>
    </source>
</evidence>
<comment type="caution">
    <text evidence="3">The sequence shown here is derived from an EMBL/GenBank/DDBJ whole genome shotgun (WGS) entry which is preliminary data.</text>
</comment>
<feature type="chain" id="PRO_5047339589" evidence="2">
    <location>
        <begin position="37"/>
        <end position="408"/>
    </location>
</feature>
<gene>
    <name evidence="3" type="ORF">ABK249_05895</name>
</gene>
<keyword evidence="2" id="KW-0732">Signal</keyword>
<sequence length="408" mass="44275">MKALWKTSGQGGWARLGAVLLALLLALPFGTSPATAQEPAPRRNLFDLLFGGPRYERYERYEPYERAPRRRYNRDGSIIEVKPRPRKPAPRRAAAPRPPQPVAPPAPEPVAKLENARQILVVGDFMAGGLGSELENAFATSPGVAVVERSDGSSGLVRKDHFDWSAELPAMLDEAKPAIVVVMVGANDRQQMQIGGTREKFRSEAWFKEYETRVAELAGIVASRKLPLLWVGLPSFQSPSMMADAVTLNAIYRSQTEKAGGEFVDIWDGFVDEDGKFILTGSDVNGQQARLRSSDGITFTKAGKQKLAFYVEKLVRRHLGEMASPDVVKLDSSSLPSLSALPAAPGQAVPTHPISLSDPELDGGKDLLGAAPLPSILVETPRDKLVKRGELAPAPAGRIDDYRIPAAQ</sequence>
<feature type="region of interest" description="Disordered" evidence="1">
    <location>
        <begin position="75"/>
        <end position="108"/>
    </location>
</feature>
<dbReference type="InterPro" id="IPR007407">
    <property type="entry name" value="DUF459"/>
</dbReference>
<dbReference type="CDD" id="cd01829">
    <property type="entry name" value="SGNH_hydrolase_peri2"/>
    <property type="match status" value="1"/>
</dbReference>
<accession>A0ABV0LXX1</accession>
<organism evidence="3 4">
    <name type="scientific">Neorhizobium phenanthreniclasticum</name>
    <dbReference type="NCBI Taxonomy" id="3157917"/>
    <lineage>
        <taxon>Bacteria</taxon>
        <taxon>Pseudomonadati</taxon>
        <taxon>Pseudomonadota</taxon>
        <taxon>Alphaproteobacteria</taxon>
        <taxon>Hyphomicrobiales</taxon>
        <taxon>Rhizobiaceae</taxon>
        <taxon>Rhizobium/Agrobacterium group</taxon>
        <taxon>Neorhizobium</taxon>
    </lineage>
</organism>
<dbReference type="Proteomes" id="UP001496627">
    <property type="component" value="Unassembled WGS sequence"/>
</dbReference>
<dbReference type="InterPro" id="IPR036514">
    <property type="entry name" value="SGNH_hydro_sf"/>
</dbReference>
<keyword evidence="4" id="KW-1185">Reference proteome</keyword>
<dbReference type="SUPFAM" id="SSF52266">
    <property type="entry name" value="SGNH hydrolase"/>
    <property type="match status" value="1"/>
</dbReference>
<evidence type="ECO:0000313" key="4">
    <source>
        <dbReference type="Proteomes" id="UP001496627"/>
    </source>
</evidence>
<feature type="compositionally biased region" description="Pro residues" evidence="1">
    <location>
        <begin position="96"/>
        <end position="108"/>
    </location>
</feature>
<feature type="region of interest" description="Disordered" evidence="1">
    <location>
        <begin position="341"/>
        <end position="363"/>
    </location>
</feature>
<evidence type="ECO:0000256" key="2">
    <source>
        <dbReference type="SAM" id="SignalP"/>
    </source>
</evidence>
<feature type="signal peptide" evidence="2">
    <location>
        <begin position="1"/>
        <end position="36"/>
    </location>
</feature>
<reference evidence="3 4" key="1">
    <citation type="submission" date="2024-05" db="EMBL/GenBank/DDBJ databases">
        <title>Neorhizobium sp. Rsf11, a plant growth promoting and heavy metal resistant PAH-degrader.</title>
        <authorList>
            <person name="Golubev S.N."/>
            <person name="Muratova A.Y."/>
            <person name="Markelova M.I."/>
        </authorList>
    </citation>
    <scope>NUCLEOTIDE SEQUENCE [LARGE SCALE GENOMIC DNA]</scope>
    <source>
        <strain evidence="3 4">Rsf11</strain>
    </source>
</reference>
<dbReference type="RefSeq" id="WP_348862413.1">
    <property type="nucleotide sequence ID" value="NZ_JBEAAL010000002.1"/>
</dbReference>
<dbReference type="Gene3D" id="3.40.50.1110">
    <property type="entry name" value="SGNH hydrolase"/>
    <property type="match status" value="1"/>
</dbReference>
<name>A0ABV0LXX1_9HYPH</name>
<dbReference type="Pfam" id="PF04311">
    <property type="entry name" value="DUF459"/>
    <property type="match status" value="1"/>
</dbReference>
<dbReference type="EMBL" id="JBEAAL010000002">
    <property type="protein sequence ID" value="MEQ1404458.1"/>
    <property type="molecule type" value="Genomic_DNA"/>
</dbReference>
<proteinExistence type="predicted"/>